<gene>
    <name evidence="1" type="ORF">PSm6_44320</name>
</gene>
<evidence type="ECO:0000313" key="1">
    <source>
        <dbReference type="EMBL" id="BCD88025.1"/>
    </source>
</evidence>
<sequence length="279" mass="31740">MKIDLSIRCDCGCLIQEAVYCPEPNFSADRNIDSQTEDEADIYCPECSVHHVVLISNSYGGVDCSMSTDKGILAYDLPYYDEEEELDWVVSGADDSAIEIFRSHLASVETLLKAELPFKAQKNLQVMLYAHVVAAAESYLSKTFIQLTVNDNLRIRQLVESNSDLSVRPMVLGELFKKNDEIKRIVGSYLQDLIFHRLDKIKPMYKSVLGIDFGDITWFFRAVAKRHDCVHRAGYTKQGSTIEISPVEILDLMKKLEKFVNKVEMEASLIRTVYEDTPF</sequence>
<evidence type="ECO:0000313" key="2">
    <source>
        <dbReference type="Proteomes" id="UP001064896"/>
    </source>
</evidence>
<accession>A0ABM7LEL8</accession>
<protein>
    <recommendedName>
        <fullName evidence="3">RiboL-PSP-HEPN domain-containing protein</fullName>
    </recommendedName>
</protein>
<reference evidence="1" key="1">
    <citation type="submission" date="2020-05" db="EMBL/GenBank/DDBJ databases">
        <title>Complete genome sequence of Pseudomonas sp. Sm006.</title>
        <authorList>
            <person name="Takeuchi K."/>
            <person name="Someya N."/>
        </authorList>
    </citation>
    <scope>NUCLEOTIDE SEQUENCE</scope>
    <source>
        <strain evidence="1">Sm006</strain>
    </source>
</reference>
<proteinExistence type="predicted"/>
<dbReference type="EMBL" id="AP023081">
    <property type="protein sequence ID" value="BCD88025.1"/>
    <property type="molecule type" value="Genomic_DNA"/>
</dbReference>
<organism evidence="1 2">
    <name type="scientific">Pseudomonas solani</name>
    <dbReference type="NCBI Taxonomy" id="2731552"/>
    <lineage>
        <taxon>Bacteria</taxon>
        <taxon>Pseudomonadati</taxon>
        <taxon>Pseudomonadota</taxon>
        <taxon>Gammaproteobacteria</taxon>
        <taxon>Pseudomonadales</taxon>
        <taxon>Pseudomonadaceae</taxon>
        <taxon>Pseudomonas</taxon>
    </lineage>
</organism>
<dbReference type="Proteomes" id="UP001064896">
    <property type="component" value="Chromosome"/>
</dbReference>
<name>A0ABM7LEL8_9PSED</name>
<keyword evidence="2" id="KW-1185">Reference proteome</keyword>
<evidence type="ECO:0008006" key="3">
    <source>
        <dbReference type="Google" id="ProtNLM"/>
    </source>
</evidence>
<dbReference type="RefSeq" id="WP_265168222.1">
    <property type="nucleotide sequence ID" value="NZ_AP023081.1"/>
</dbReference>